<dbReference type="GO" id="GO:0005524">
    <property type="term" value="F:ATP binding"/>
    <property type="evidence" value="ECO:0007669"/>
    <property type="project" value="UniProtKB-KW"/>
</dbReference>
<dbReference type="OrthoDB" id="9112331at2"/>
<keyword evidence="1" id="KW-0813">Transport</keyword>
<evidence type="ECO:0000313" key="8">
    <source>
        <dbReference type="EMBL" id="GAC50366.1"/>
    </source>
</evidence>
<dbReference type="AlphaFoldDB" id="L7KPC8"/>
<dbReference type="EMBL" id="BANR01000023">
    <property type="protein sequence ID" value="GAC50366.1"/>
    <property type="molecule type" value="Genomic_DNA"/>
</dbReference>
<dbReference type="InterPro" id="IPR003593">
    <property type="entry name" value="AAA+_ATPase"/>
</dbReference>
<proteinExistence type="predicted"/>
<dbReference type="SUPFAM" id="SSF50331">
    <property type="entry name" value="MOP-like"/>
    <property type="match status" value="1"/>
</dbReference>
<dbReference type="InterPro" id="IPR003439">
    <property type="entry name" value="ABC_transporter-like_ATP-bd"/>
</dbReference>
<dbReference type="STRING" id="1220583.GOACH_23_00760"/>
<feature type="domain" description="Mop" evidence="7">
    <location>
        <begin position="292"/>
        <end position="357"/>
    </location>
</feature>
<gene>
    <name evidence="8" type="primary">modC</name>
    <name evidence="8" type="ORF">GOACH_23_00760</name>
</gene>
<dbReference type="Gene3D" id="2.40.50.100">
    <property type="match status" value="1"/>
</dbReference>
<dbReference type="Pfam" id="PF03459">
    <property type="entry name" value="TOBE"/>
    <property type="match status" value="1"/>
</dbReference>
<dbReference type="GO" id="GO:0015689">
    <property type="term" value="P:molybdate ion transport"/>
    <property type="evidence" value="ECO:0007669"/>
    <property type="project" value="InterPro"/>
</dbReference>
<dbReference type="InterPro" id="IPR005116">
    <property type="entry name" value="Transp-assoc_OB_typ1"/>
</dbReference>
<dbReference type="PROSITE" id="PS51866">
    <property type="entry name" value="MOP"/>
    <property type="match status" value="1"/>
</dbReference>
<dbReference type="InterPro" id="IPR050093">
    <property type="entry name" value="ABC_SmlMolc_Importer"/>
</dbReference>
<dbReference type="PROSITE" id="PS50893">
    <property type="entry name" value="ABC_TRANSPORTER_2"/>
    <property type="match status" value="1"/>
</dbReference>
<dbReference type="Pfam" id="PF00005">
    <property type="entry name" value="ABC_tran"/>
    <property type="match status" value="1"/>
</dbReference>
<dbReference type="SUPFAM" id="SSF52540">
    <property type="entry name" value="P-loop containing nucleoside triphosphate hydrolases"/>
    <property type="match status" value="1"/>
</dbReference>
<evidence type="ECO:0000259" key="6">
    <source>
        <dbReference type="PROSITE" id="PS50893"/>
    </source>
</evidence>
<dbReference type="InterPro" id="IPR017871">
    <property type="entry name" value="ABC_transporter-like_CS"/>
</dbReference>
<keyword evidence="9" id="KW-1185">Reference proteome</keyword>
<dbReference type="PANTHER" id="PTHR42781:SF4">
    <property type="entry name" value="SPERMIDINE_PUTRESCINE IMPORT ATP-BINDING PROTEIN POTA"/>
    <property type="match status" value="1"/>
</dbReference>
<dbReference type="InterPro" id="IPR027417">
    <property type="entry name" value="P-loop_NTPase"/>
</dbReference>
<comment type="caution">
    <text evidence="8">The sequence shown here is derived from an EMBL/GenBank/DDBJ whole genome shotgun (WGS) entry which is preliminary data.</text>
</comment>
<evidence type="ECO:0000256" key="2">
    <source>
        <dbReference type="ARBA" id="ARBA00022505"/>
    </source>
</evidence>
<dbReference type="InterPro" id="IPR008995">
    <property type="entry name" value="Mo/tungstate-bd_C_term_dom"/>
</dbReference>
<dbReference type="eggNOG" id="COG3842">
    <property type="taxonomic scope" value="Bacteria"/>
</dbReference>
<sequence length="366" mass="38475">MSGPDTRGLRASIRSATPFLEIDLDVPAGTTCAILGPNGSGKSTTLAALAGLQRTEGSTIGYAGRSLQNATTFVPPHRRSVVLLAQQPRLFPHLSVARNVAFGPESAGLPRREVAERTERWLAAVGVTEFGDRMPKQLSGGQAQRVAIARALAAEPDVLLLDEPFAALDVDVAQQMRTLMRSLISERSGCTVLVTHDLVDAVALADDVAVIEHGRVVGRGPTREVLRRPGTAFAAALAGLNMFVGSFEPPATVIGVDGGRVTGVSADVRRPDAAAVATFSPRAVALYLDAPQGSPRTVLGGMVAEVMPQGDHAIVRCDVSGQVISAEVTWRAVEDLALHAGRDVHLVIKANEVRVYEATPSLDAPD</sequence>
<evidence type="ECO:0000256" key="1">
    <source>
        <dbReference type="ARBA" id="ARBA00022448"/>
    </source>
</evidence>
<dbReference type="InterPro" id="IPR004606">
    <property type="entry name" value="Mop_domain"/>
</dbReference>
<organism evidence="8 9">
    <name type="scientific">Gordonia aichiensis NBRC 108223</name>
    <dbReference type="NCBI Taxonomy" id="1220583"/>
    <lineage>
        <taxon>Bacteria</taxon>
        <taxon>Bacillati</taxon>
        <taxon>Actinomycetota</taxon>
        <taxon>Actinomycetes</taxon>
        <taxon>Mycobacteriales</taxon>
        <taxon>Gordoniaceae</taxon>
        <taxon>Gordonia</taxon>
    </lineage>
</organism>
<name>L7KPC8_9ACTN</name>
<dbReference type="PANTHER" id="PTHR42781">
    <property type="entry name" value="SPERMIDINE/PUTRESCINE IMPORT ATP-BINDING PROTEIN POTA"/>
    <property type="match status" value="1"/>
</dbReference>
<dbReference type="PROSITE" id="PS00211">
    <property type="entry name" value="ABC_TRANSPORTER_1"/>
    <property type="match status" value="1"/>
</dbReference>
<keyword evidence="3" id="KW-0547">Nucleotide-binding</keyword>
<reference evidence="8 9" key="1">
    <citation type="submission" date="2012-12" db="EMBL/GenBank/DDBJ databases">
        <title>Whole genome shotgun sequence of Gordonia aichiensis NBRC 108223.</title>
        <authorList>
            <person name="Isaki-Nakamura S."/>
            <person name="Hosoyama A."/>
            <person name="Tsuchikane K."/>
            <person name="Ando Y."/>
            <person name="Baba S."/>
            <person name="Ohji S."/>
            <person name="Hamada M."/>
            <person name="Tamura T."/>
            <person name="Yamazoe A."/>
            <person name="Yamazaki S."/>
            <person name="Fujita N."/>
        </authorList>
    </citation>
    <scope>NUCLEOTIDE SEQUENCE [LARGE SCALE GENOMIC DNA]</scope>
    <source>
        <strain evidence="8 9">NBRC 108223</strain>
    </source>
</reference>
<keyword evidence="4 8" id="KW-0067">ATP-binding</keyword>
<dbReference type="SMART" id="SM00382">
    <property type="entry name" value="AAA"/>
    <property type="match status" value="1"/>
</dbReference>
<dbReference type="GO" id="GO:0016887">
    <property type="term" value="F:ATP hydrolysis activity"/>
    <property type="evidence" value="ECO:0007669"/>
    <property type="project" value="InterPro"/>
</dbReference>
<dbReference type="Gene3D" id="3.40.50.300">
    <property type="entry name" value="P-loop containing nucleotide triphosphate hydrolases"/>
    <property type="match status" value="1"/>
</dbReference>
<feature type="domain" description="ABC transporter" evidence="6">
    <location>
        <begin position="4"/>
        <end position="238"/>
    </location>
</feature>
<evidence type="ECO:0000256" key="3">
    <source>
        <dbReference type="ARBA" id="ARBA00022741"/>
    </source>
</evidence>
<evidence type="ECO:0000313" key="9">
    <source>
        <dbReference type="Proteomes" id="UP000010988"/>
    </source>
</evidence>
<evidence type="ECO:0000256" key="5">
    <source>
        <dbReference type="PROSITE-ProRule" id="PRU01213"/>
    </source>
</evidence>
<dbReference type="RefSeq" id="WP_005178043.1">
    <property type="nucleotide sequence ID" value="NZ_BANR01000023.1"/>
</dbReference>
<dbReference type="Proteomes" id="UP000010988">
    <property type="component" value="Unassembled WGS sequence"/>
</dbReference>
<evidence type="ECO:0000256" key="4">
    <source>
        <dbReference type="ARBA" id="ARBA00022840"/>
    </source>
</evidence>
<protein>
    <submittedName>
        <fullName evidence="8">Molybdate ABC transporter ATP-binding protein</fullName>
    </submittedName>
</protein>
<evidence type="ECO:0000259" key="7">
    <source>
        <dbReference type="PROSITE" id="PS51866"/>
    </source>
</evidence>
<keyword evidence="2 5" id="KW-0500">Molybdenum</keyword>
<accession>L7KPC8</accession>